<feature type="domain" description="Mce/MlaD" evidence="3">
    <location>
        <begin position="40"/>
        <end position="112"/>
    </location>
</feature>
<dbReference type="Pfam" id="PF02470">
    <property type="entry name" value="MlaD"/>
    <property type="match status" value="1"/>
</dbReference>
<feature type="compositionally biased region" description="Pro residues" evidence="1">
    <location>
        <begin position="333"/>
        <end position="344"/>
    </location>
</feature>
<dbReference type="Pfam" id="PF11887">
    <property type="entry name" value="Mce4_CUP1"/>
    <property type="match status" value="1"/>
</dbReference>
<feature type="region of interest" description="Disordered" evidence="1">
    <location>
        <begin position="331"/>
        <end position="359"/>
    </location>
</feature>
<organism evidence="5 6">
    <name type="scientific">Pseudonocardia spirodelae</name>
    <dbReference type="NCBI Taxonomy" id="3133431"/>
    <lineage>
        <taxon>Bacteria</taxon>
        <taxon>Bacillati</taxon>
        <taxon>Actinomycetota</taxon>
        <taxon>Actinomycetes</taxon>
        <taxon>Pseudonocardiales</taxon>
        <taxon>Pseudonocardiaceae</taxon>
        <taxon>Pseudonocardia</taxon>
    </lineage>
</organism>
<feature type="compositionally biased region" description="Low complexity" evidence="1">
    <location>
        <begin position="345"/>
        <end position="359"/>
    </location>
</feature>
<comment type="caution">
    <text evidence="5">The sequence shown here is derived from an EMBL/GenBank/DDBJ whole genome shotgun (WGS) entry which is preliminary data.</text>
</comment>
<keyword evidence="6" id="KW-1185">Reference proteome</keyword>
<accession>A0ABU8T649</accession>
<dbReference type="InterPro" id="IPR052336">
    <property type="entry name" value="MlaD_Phospholipid_Transporter"/>
</dbReference>
<dbReference type="InterPro" id="IPR005693">
    <property type="entry name" value="Mce"/>
</dbReference>
<dbReference type="InterPro" id="IPR024516">
    <property type="entry name" value="Mce_C"/>
</dbReference>
<sequence>MNLRFSEKNPVVIGVVGVLVIVGLVLGSLSLTALPWVGGDVYEAEFTEAGGLDSGDKVRIAGVETGEVRDVTLDGAKVVVSFALKGDAPGDVSRAAIKTQTLLGQRYLDIQPAGRQAMAPGDVIPVDRTSAPYSVSQGLEDVTRTVGQIDTPKVSEALDTVATTFRDTPDDVTATLDGLTRISETINSRDRALLDLLNNAEGTTAILRDRSGELTTLLRDGNALLSELEARREVIRRLLANAETVFTQVRGLIADNREQIGPVLDRTNRVLALLRENEGNLTSAIERLGPFARSLGEIIASGPFFGAHIENLTLGNVVPLESYLGSLTENVPPLGPGAAEPPPQSEGSPLSSLLGQGGN</sequence>
<keyword evidence="2" id="KW-1133">Transmembrane helix</keyword>
<feature type="domain" description="Mammalian cell entry C-terminal" evidence="4">
    <location>
        <begin position="116"/>
        <end position="290"/>
    </location>
</feature>
<evidence type="ECO:0000259" key="4">
    <source>
        <dbReference type="Pfam" id="PF11887"/>
    </source>
</evidence>
<proteinExistence type="predicted"/>
<dbReference type="RefSeq" id="WP_340289030.1">
    <property type="nucleotide sequence ID" value="NZ_JBBJUP010000007.1"/>
</dbReference>
<dbReference type="PRINTS" id="PR01782">
    <property type="entry name" value="MCEVIRFACTOR"/>
</dbReference>
<evidence type="ECO:0000313" key="5">
    <source>
        <dbReference type="EMBL" id="MEJ8279431.1"/>
    </source>
</evidence>
<feature type="transmembrane region" description="Helical" evidence="2">
    <location>
        <begin position="12"/>
        <end position="37"/>
    </location>
</feature>
<evidence type="ECO:0000256" key="2">
    <source>
        <dbReference type="SAM" id="Phobius"/>
    </source>
</evidence>
<evidence type="ECO:0000259" key="3">
    <source>
        <dbReference type="Pfam" id="PF02470"/>
    </source>
</evidence>
<dbReference type="NCBIfam" id="TIGR00996">
    <property type="entry name" value="Mtu_fam_mce"/>
    <property type="match status" value="1"/>
</dbReference>
<keyword evidence="2" id="KW-0472">Membrane</keyword>
<dbReference type="Proteomes" id="UP001364211">
    <property type="component" value="Unassembled WGS sequence"/>
</dbReference>
<name>A0ABU8T649_9PSEU</name>
<keyword evidence="2" id="KW-0812">Transmembrane</keyword>
<evidence type="ECO:0000313" key="6">
    <source>
        <dbReference type="Proteomes" id="UP001364211"/>
    </source>
</evidence>
<protein>
    <submittedName>
        <fullName evidence="5">MCE family protein</fullName>
    </submittedName>
</protein>
<dbReference type="PANTHER" id="PTHR33371">
    <property type="entry name" value="INTERMEMBRANE PHOSPHOLIPID TRANSPORT SYSTEM BINDING PROTEIN MLAD-RELATED"/>
    <property type="match status" value="1"/>
</dbReference>
<dbReference type="PANTHER" id="PTHR33371:SF18">
    <property type="entry name" value="MCE-FAMILY PROTEIN MCE3C"/>
    <property type="match status" value="1"/>
</dbReference>
<dbReference type="InterPro" id="IPR003399">
    <property type="entry name" value="Mce/MlaD"/>
</dbReference>
<gene>
    <name evidence="5" type="ORF">WJX68_10860</name>
</gene>
<reference evidence="5 6" key="1">
    <citation type="submission" date="2024-03" db="EMBL/GenBank/DDBJ databases">
        <title>Draft genome sequence of Pseudonocardia sp. DW16-2.</title>
        <authorList>
            <person name="Duangmal K."/>
        </authorList>
    </citation>
    <scope>NUCLEOTIDE SEQUENCE [LARGE SCALE GENOMIC DNA]</scope>
    <source>
        <strain evidence="5 6">DW16-2</strain>
    </source>
</reference>
<evidence type="ECO:0000256" key="1">
    <source>
        <dbReference type="SAM" id="MobiDB-lite"/>
    </source>
</evidence>
<dbReference type="EMBL" id="JBBJUP010000007">
    <property type="protein sequence ID" value="MEJ8279431.1"/>
    <property type="molecule type" value="Genomic_DNA"/>
</dbReference>